<protein>
    <submittedName>
        <fullName evidence="4">PPE family protein PPE38</fullName>
    </submittedName>
</protein>
<gene>
    <name evidence="4" type="ORF">LAUMK4_05105</name>
</gene>
<dbReference type="Proteomes" id="UP000271464">
    <property type="component" value="Unassembled WGS sequence"/>
</dbReference>
<accession>A0ABY6RQG6</accession>
<dbReference type="SUPFAM" id="SSF140459">
    <property type="entry name" value="PE/PPE dimer-like"/>
    <property type="match status" value="1"/>
</dbReference>
<reference evidence="4 5" key="1">
    <citation type="submission" date="2018-09" db="EMBL/GenBank/DDBJ databases">
        <authorList>
            <person name="Tagini F."/>
        </authorList>
    </citation>
    <scope>NUCLEOTIDE SEQUENCE [LARGE SCALE GENOMIC DNA]</scope>
    <source>
        <strain evidence="4 5">MK4</strain>
    </source>
</reference>
<dbReference type="EMBL" id="UPHM01000139">
    <property type="protein sequence ID" value="VBA30454.1"/>
    <property type="molecule type" value="Genomic_DNA"/>
</dbReference>
<feature type="domain" description="PPE" evidence="2">
    <location>
        <begin position="56"/>
        <end position="218"/>
    </location>
</feature>
<sequence>METTQCRCGFRVWRIWSFRLWVGLRSADGLVSVRVRLVVGAVGAAGWFGVGMVPEFAWLPPEINSARIFAGAGAGPLFAAAAAWQGLAAELAGSASSFDAVIAGLTGGPWAGPASVSMAAAAAPYVGWLSAAAARAETAAASAAAAATAFEAAVSATVHPAAVAANRVLLGALVATNFLGQNTPAIAATEFDYVEMWAQDVGAMVGYDAGAGAAAAELMPFSVPPLDLAGLASQVGAQVAGLATTATAAVSPALQGALAGVPGVVTGLQSLASSLPLSSVMQVAQFAAQPASMMLGPLMQLGSTANAGTAGLAGATALEGLADAPKFVGDVNPMKGLGGGAGLGAGIGADLGKARLVGAMSVPPTWEGSMPKGLSSAAMAGLGGMPNAAELAAAAGGSGAGMPMMPMPMGAGGAGAGMPGGMMGRGGANPHVVQARPSVIPRTGVG</sequence>
<dbReference type="Gene3D" id="1.20.1260.20">
    <property type="entry name" value="PPE superfamily"/>
    <property type="match status" value="1"/>
</dbReference>
<evidence type="ECO:0000313" key="5">
    <source>
        <dbReference type="Proteomes" id="UP000271464"/>
    </source>
</evidence>
<evidence type="ECO:0000259" key="3">
    <source>
        <dbReference type="Pfam" id="PF12484"/>
    </source>
</evidence>
<evidence type="ECO:0000259" key="2">
    <source>
        <dbReference type="Pfam" id="PF00823"/>
    </source>
</evidence>
<comment type="similarity">
    <text evidence="1">Belongs to the mycobacterial PPE family.</text>
</comment>
<comment type="caution">
    <text evidence="4">The sequence shown here is derived from an EMBL/GenBank/DDBJ whole genome shotgun (WGS) entry which is preliminary data.</text>
</comment>
<dbReference type="Pfam" id="PF00823">
    <property type="entry name" value="PPE"/>
    <property type="match status" value="1"/>
</dbReference>
<keyword evidence="5" id="KW-1185">Reference proteome</keyword>
<dbReference type="Pfam" id="PF12484">
    <property type="entry name" value="PPE-SVP"/>
    <property type="match status" value="1"/>
</dbReference>
<organism evidence="4 5">
    <name type="scientific">Mycobacterium persicum</name>
    <dbReference type="NCBI Taxonomy" id="1487726"/>
    <lineage>
        <taxon>Bacteria</taxon>
        <taxon>Bacillati</taxon>
        <taxon>Actinomycetota</taxon>
        <taxon>Actinomycetes</taxon>
        <taxon>Mycobacteriales</taxon>
        <taxon>Mycobacteriaceae</taxon>
        <taxon>Mycobacterium</taxon>
    </lineage>
</organism>
<dbReference type="PANTHER" id="PTHR46766:SF1">
    <property type="entry name" value="GLUTAMINE-RICH PROTEIN 2"/>
    <property type="match status" value="1"/>
</dbReference>
<feature type="domain" description="PPE family C-terminal" evidence="3">
    <location>
        <begin position="349"/>
        <end position="442"/>
    </location>
</feature>
<dbReference type="InterPro" id="IPR000030">
    <property type="entry name" value="PPE_dom"/>
</dbReference>
<proteinExistence type="inferred from homology"/>
<evidence type="ECO:0000256" key="1">
    <source>
        <dbReference type="ARBA" id="ARBA00010652"/>
    </source>
</evidence>
<evidence type="ECO:0000313" key="4">
    <source>
        <dbReference type="EMBL" id="VBA30454.1"/>
    </source>
</evidence>
<dbReference type="InterPro" id="IPR022171">
    <property type="entry name" value="PPE_C"/>
</dbReference>
<name>A0ABY6RQG6_9MYCO</name>
<dbReference type="PANTHER" id="PTHR46766">
    <property type="entry name" value="GLUTAMINE-RICH PROTEIN 2"/>
    <property type="match status" value="1"/>
</dbReference>
<dbReference type="InterPro" id="IPR038332">
    <property type="entry name" value="PPE_sf"/>
</dbReference>